<evidence type="ECO:0000313" key="3">
    <source>
        <dbReference type="Proteomes" id="UP001175271"/>
    </source>
</evidence>
<gene>
    <name evidence="2" type="ORF">QR680_011632</name>
</gene>
<accession>A0AA39I0P7</accession>
<comment type="caution">
    <text evidence="2">The sequence shown here is derived from an EMBL/GenBank/DDBJ whole genome shotgun (WGS) entry which is preliminary data.</text>
</comment>
<dbReference type="AlphaFoldDB" id="A0AA39I0P7"/>
<protein>
    <submittedName>
        <fullName evidence="2">Uncharacterized protein</fullName>
    </submittedName>
</protein>
<evidence type="ECO:0000313" key="2">
    <source>
        <dbReference type="EMBL" id="KAK0414821.1"/>
    </source>
</evidence>
<feature type="transmembrane region" description="Helical" evidence="1">
    <location>
        <begin position="40"/>
        <end position="73"/>
    </location>
</feature>
<name>A0AA39I0P7_9BILA</name>
<dbReference type="EMBL" id="JAUCMV010000002">
    <property type="protein sequence ID" value="KAK0414821.1"/>
    <property type="molecule type" value="Genomic_DNA"/>
</dbReference>
<dbReference type="Proteomes" id="UP001175271">
    <property type="component" value="Unassembled WGS sequence"/>
</dbReference>
<evidence type="ECO:0000256" key="1">
    <source>
        <dbReference type="SAM" id="Phobius"/>
    </source>
</evidence>
<organism evidence="2 3">
    <name type="scientific">Steinernema hermaphroditum</name>
    <dbReference type="NCBI Taxonomy" id="289476"/>
    <lineage>
        <taxon>Eukaryota</taxon>
        <taxon>Metazoa</taxon>
        <taxon>Ecdysozoa</taxon>
        <taxon>Nematoda</taxon>
        <taxon>Chromadorea</taxon>
        <taxon>Rhabditida</taxon>
        <taxon>Tylenchina</taxon>
        <taxon>Panagrolaimomorpha</taxon>
        <taxon>Strongyloidoidea</taxon>
        <taxon>Steinernematidae</taxon>
        <taxon>Steinernema</taxon>
    </lineage>
</organism>
<keyword evidence="1" id="KW-1133">Transmembrane helix</keyword>
<keyword evidence="1" id="KW-0812">Transmembrane</keyword>
<sequence length="78" mass="8345">MDKVSDNIPDNISDKFSALSTIDLEEKRALIEEWAANVGLGVAGFIILCIALPIIFSLLSIVGAILSCVCCFCKGVKK</sequence>
<reference evidence="2" key="1">
    <citation type="submission" date="2023-06" db="EMBL/GenBank/DDBJ databases">
        <title>Genomic analysis of the entomopathogenic nematode Steinernema hermaphroditum.</title>
        <authorList>
            <person name="Schwarz E.M."/>
            <person name="Heppert J.K."/>
            <person name="Baniya A."/>
            <person name="Schwartz H.T."/>
            <person name="Tan C.-H."/>
            <person name="Antoshechkin I."/>
            <person name="Sternberg P.W."/>
            <person name="Goodrich-Blair H."/>
            <person name="Dillman A.R."/>
        </authorList>
    </citation>
    <scope>NUCLEOTIDE SEQUENCE</scope>
    <source>
        <strain evidence="2">PS9179</strain>
        <tissue evidence="2">Whole animal</tissue>
    </source>
</reference>
<proteinExistence type="predicted"/>
<keyword evidence="3" id="KW-1185">Reference proteome</keyword>
<keyword evidence="1" id="KW-0472">Membrane</keyword>